<evidence type="ECO:0000313" key="5">
    <source>
        <dbReference type="Proteomes" id="UP000019113"/>
    </source>
</evidence>
<evidence type="ECO:0000256" key="2">
    <source>
        <dbReference type="ARBA" id="ARBA00022833"/>
    </source>
</evidence>
<feature type="binding site" evidence="3">
    <location>
        <position position="33"/>
    </location>
    <ligand>
        <name>Zn(2+)</name>
        <dbReference type="ChEBI" id="CHEBI:29105"/>
    </ligand>
</feature>
<dbReference type="InterPro" id="IPR013088">
    <property type="entry name" value="Znf_NHR/GATA"/>
</dbReference>
<evidence type="ECO:0000256" key="3">
    <source>
        <dbReference type="HAMAP-Rule" id="MF_00649"/>
    </source>
</evidence>
<comment type="similarity">
    <text evidence="3">Belongs to the DNA gyrase inhibitor YacG family.</text>
</comment>
<accession>W1NBU8</accession>
<feature type="binding site" evidence="3">
    <location>
        <position position="14"/>
    </location>
    <ligand>
        <name>Zn(2+)</name>
        <dbReference type="ChEBI" id="CHEBI:29105"/>
    </ligand>
</feature>
<comment type="subunit">
    <text evidence="3">Interacts with GyrB.</text>
</comment>
<organism evidence="4 5">
    <name type="scientific">Halomonas huangheensis</name>
    <dbReference type="NCBI Taxonomy" id="1178482"/>
    <lineage>
        <taxon>Bacteria</taxon>
        <taxon>Pseudomonadati</taxon>
        <taxon>Pseudomonadota</taxon>
        <taxon>Gammaproteobacteria</taxon>
        <taxon>Oceanospirillales</taxon>
        <taxon>Halomonadaceae</taxon>
        <taxon>Halomonas</taxon>
    </lineage>
</organism>
<comment type="caution">
    <text evidence="4">The sequence shown here is derived from an EMBL/GenBank/DDBJ whole genome shotgun (WGS) entry which is preliminary data.</text>
</comment>
<keyword evidence="2 3" id="KW-0862">Zinc</keyword>
<dbReference type="Pfam" id="PF03884">
    <property type="entry name" value="YacG"/>
    <property type="match status" value="1"/>
</dbReference>
<dbReference type="PANTHER" id="PTHR36150:SF1">
    <property type="entry name" value="DNA GYRASE INHIBITOR YACG"/>
    <property type="match status" value="1"/>
</dbReference>
<keyword evidence="1 3" id="KW-0479">Metal-binding</keyword>
<dbReference type="AlphaFoldDB" id="W1NBU8"/>
<comment type="cofactor">
    <cofactor evidence="3">
        <name>Zn(2+)</name>
        <dbReference type="ChEBI" id="CHEBI:29105"/>
    </cofactor>
    <text evidence="3">Binds 1 zinc ion.</text>
</comment>
<dbReference type="EMBL" id="AVBC01000014">
    <property type="protein sequence ID" value="ERL52681.1"/>
    <property type="molecule type" value="Genomic_DNA"/>
</dbReference>
<sequence>MNQTDQKRPLEVACPQCRKKVQWREDNPWRPFCSERCRLIDLGAWADGSHRIAGEPAMDETSIDEWVARAERDMNRDD</sequence>
<feature type="binding site" evidence="3">
    <location>
        <position position="17"/>
    </location>
    <ligand>
        <name>Zn(2+)</name>
        <dbReference type="ChEBI" id="CHEBI:29105"/>
    </ligand>
</feature>
<dbReference type="PANTHER" id="PTHR36150">
    <property type="entry name" value="DNA GYRASE INHIBITOR YACG"/>
    <property type="match status" value="1"/>
</dbReference>
<dbReference type="KEGG" id="hhu:AR456_11170"/>
<comment type="function">
    <text evidence="3">Inhibits all the catalytic activities of DNA gyrase by preventing its interaction with DNA. Acts by binding directly to the C-terminal domain of GyrB, which probably disrupts DNA binding by the gyrase.</text>
</comment>
<dbReference type="PATRIC" id="fig|1178482.3.peg.354"/>
<feature type="binding site" evidence="3">
    <location>
        <position position="37"/>
    </location>
    <ligand>
        <name>Zn(2+)</name>
        <dbReference type="ChEBI" id="CHEBI:29105"/>
    </ligand>
</feature>
<dbReference type="RefSeq" id="WP_021817305.1">
    <property type="nucleotide sequence ID" value="NZ_AVBC01000014.1"/>
</dbReference>
<evidence type="ECO:0000256" key="1">
    <source>
        <dbReference type="ARBA" id="ARBA00022723"/>
    </source>
</evidence>
<dbReference type="GO" id="GO:0008270">
    <property type="term" value="F:zinc ion binding"/>
    <property type="evidence" value="ECO:0007669"/>
    <property type="project" value="UniProtKB-UniRule"/>
</dbReference>
<reference evidence="4 5" key="1">
    <citation type="submission" date="2013-08" db="EMBL/GenBank/DDBJ databases">
        <title>draft genome of Halomonas huanghegensis, strain BJGMM-B45T.</title>
        <authorList>
            <person name="Miao C."/>
            <person name="Wan Y."/>
            <person name="Jin W."/>
        </authorList>
    </citation>
    <scope>NUCLEOTIDE SEQUENCE [LARGE SCALE GENOMIC DNA]</scope>
    <source>
        <strain evidence="4 5">BJGMM-B45</strain>
    </source>
</reference>
<dbReference type="NCBIfam" id="NF001638">
    <property type="entry name" value="PRK00418.1"/>
    <property type="match status" value="1"/>
</dbReference>
<dbReference type="eggNOG" id="COG3024">
    <property type="taxonomic scope" value="Bacteria"/>
</dbReference>
<dbReference type="InterPro" id="IPR005584">
    <property type="entry name" value="DNA_gyrase_inhibitor_YacG"/>
</dbReference>
<dbReference type="OrthoDB" id="9809663at2"/>
<dbReference type="GO" id="GO:0006355">
    <property type="term" value="P:regulation of DNA-templated transcription"/>
    <property type="evidence" value="ECO:0007669"/>
    <property type="project" value="InterPro"/>
</dbReference>
<evidence type="ECO:0000313" key="4">
    <source>
        <dbReference type="EMBL" id="ERL52681.1"/>
    </source>
</evidence>
<dbReference type="GO" id="GO:0008657">
    <property type="term" value="F:DNA topoisomerase type II (double strand cut, ATP-hydrolyzing) inhibitor activity"/>
    <property type="evidence" value="ECO:0007669"/>
    <property type="project" value="UniProtKB-UniRule"/>
</dbReference>
<protein>
    <recommendedName>
        <fullName evidence="3">DNA gyrase inhibitor YacG</fullName>
    </recommendedName>
</protein>
<dbReference type="Proteomes" id="UP000019113">
    <property type="component" value="Unassembled WGS sequence"/>
</dbReference>
<dbReference type="SUPFAM" id="SSF57716">
    <property type="entry name" value="Glucocorticoid receptor-like (DNA-binding domain)"/>
    <property type="match status" value="1"/>
</dbReference>
<name>W1NBU8_9GAMM</name>
<dbReference type="STRING" id="1178482.AR456_11170"/>
<proteinExistence type="inferred from homology"/>
<keyword evidence="5" id="KW-1185">Reference proteome</keyword>
<dbReference type="HAMAP" id="MF_00649">
    <property type="entry name" value="DNA_gyrase_inhibitor_YacG"/>
    <property type="match status" value="1"/>
</dbReference>
<gene>
    <name evidence="3" type="primary">yacG</name>
    <name evidence="4" type="ORF">BJB45_15490</name>
</gene>
<dbReference type="Gene3D" id="3.30.50.10">
    <property type="entry name" value="Erythroid Transcription Factor GATA-1, subunit A"/>
    <property type="match status" value="1"/>
</dbReference>